<evidence type="ECO:0000313" key="1">
    <source>
        <dbReference type="EMBL" id="MBT1698083.1"/>
    </source>
</evidence>
<dbReference type="RefSeq" id="WP_254163956.1">
    <property type="nucleotide sequence ID" value="NZ_JAHESF010000013.1"/>
</dbReference>
<reference evidence="1 2" key="1">
    <citation type="submission" date="2021-05" db="EMBL/GenBank/DDBJ databases">
        <title>A Polyphasic approach of four new species of the genus Ohtaekwangia: Ohtaekwangia histidinii sp. nov., Ohtaekwangia cretensis sp. nov., Ohtaekwangia indiensis sp. nov., Ohtaekwangia reichenbachii sp. nov. from diverse environment.</title>
        <authorList>
            <person name="Octaviana S."/>
        </authorList>
    </citation>
    <scope>NUCLEOTIDE SEQUENCE [LARGE SCALE GENOMIC DNA]</scope>
    <source>
        <strain evidence="1 2">PWU4</strain>
    </source>
</reference>
<evidence type="ECO:0000313" key="2">
    <source>
        <dbReference type="Proteomes" id="UP001319200"/>
    </source>
</evidence>
<name>A0AAP2DMR1_9BACT</name>
<comment type="caution">
    <text evidence="1">The sequence shown here is derived from an EMBL/GenBank/DDBJ whole genome shotgun (WGS) entry which is preliminary data.</text>
</comment>
<dbReference type="EMBL" id="JAHESF010000013">
    <property type="protein sequence ID" value="MBT1698083.1"/>
    <property type="molecule type" value="Genomic_DNA"/>
</dbReference>
<organism evidence="1 2">
    <name type="scientific">Chryseosolibacter histidini</name>
    <dbReference type="NCBI Taxonomy" id="2782349"/>
    <lineage>
        <taxon>Bacteria</taxon>
        <taxon>Pseudomonadati</taxon>
        <taxon>Bacteroidota</taxon>
        <taxon>Cytophagia</taxon>
        <taxon>Cytophagales</taxon>
        <taxon>Chryseotaleaceae</taxon>
        <taxon>Chryseosolibacter</taxon>
    </lineage>
</organism>
<dbReference type="Proteomes" id="UP001319200">
    <property type="component" value="Unassembled WGS sequence"/>
</dbReference>
<gene>
    <name evidence="1" type="ORF">KK083_14415</name>
</gene>
<accession>A0AAP2DMR1</accession>
<protein>
    <submittedName>
        <fullName evidence="1">Uncharacterized protein</fullName>
    </submittedName>
</protein>
<proteinExistence type="predicted"/>
<keyword evidence="2" id="KW-1185">Reference proteome</keyword>
<dbReference type="AlphaFoldDB" id="A0AAP2DMR1"/>
<sequence length="118" mass="13307">MEKLILTLLLDIKSFFYEHFPGTVQFETGFRGLSDDEFVEFEIRISGLAISDEQKETIDAINYNDPGPARMGEFVMLQKVKETVSKLKGKLHFSVLSKGEIMVHVLIPQQASSLKTGL</sequence>